<feature type="domain" description="Glucose/Sorbosone dehydrogenase" evidence="1">
    <location>
        <begin position="45"/>
        <end position="371"/>
    </location>
</feature>
<organism evidence="2 3">
    <name type="scientific">Terrimonas ginsenosidimutans</name>
    <dbReference type="NCBI Taxonomy" id="2908004"/>
    <lineage>
        <taxon>Bacteria</taxon>
        <taxon>Pseudomonadati</taxon>
        <taxon>Bacteroidota</taxon>
        <taxon>Chitinophagia</taxon>
        <taxon>Chitinophagales</taxon>
        <taxon>Chitinophagaceae</taxon>
        <taxon>Terrimonas</taxon>
    </lineage>
</organism>
<dbReference type="InterPro" id="IPR012938">
    <property type="entry name" value="Glc/Sorbosone_DH"/>
</dbReference>
<dbReference type="InterPro" id="IPR013783">
    <property type="entry name" value="Ig-like_fold"/>
</dbReference>
<dbReference type="NCBIfam" id="TIGR04183">
    <property type="entry name" value="Por_Secre_tail"/>
    <property type="match status" value="1"/>
</dbReference>
<dbReference type="SUPFAM" id="SSF50952">
    <property type="entry name" value="Soluble quinoprotein glucose dehydrogenase"/>
    <property type="match status" value="1"/>
</dbReference>
<dbReference type="Proteomes" id="UP001165367">
    <property type="component" value="Unassembled WGS sequence"/>
</dbReference>
<dbReference type="PANTHER" id="PTHR19328:SF75">
    <property type="entry name" value="ALDOSE SUGAR DEHYDROGENASE YLII"/>
    <property type="match status" value="1"/>
</dbReference>
<keyword evidence="3" id="KW-1185">Reference proteome</keyword>
<sequence length="561" mass="61067">MRINLYFFSFRALCTVFFVLVFSSAVYSQPTIGYMEVIPASAGLTQPIELASAPGDAANRFFIVQKTGEIRIWDNGALLGTPFLNINSLVIDDVSGEQGLLSMAFHPQYATNGFFYVYYNANNGNIVVRRYQRSAGDPDIADPTGATPYVNISKPFTNHNGGHLQFRVEGGVNYLYFATGDGGSGNDPFNNAQNPASQLGKILRVNVDAGSPTVETWGRGLRNPFRWSFDRTTGDMWIADVGQGAREEINYLPAASVSPNFGWPCREGLIANSGAPGVADCDTVNPVAINPIYDYQIGGAGRSVIGGYVYRGAAFPSLQGTYLLTDFFSNRLVAIQPNGPGWTVNEVTPTPALANIASISEDAAGELYAVSLSGGTVHRVIVPVVTPLKLTRFSGTSFSSYNELSWTAESEEGIIEFIVEYSKDGTNFSAVGQVASFSDGRTNQYSYKHPVNSPGNAYYRLRINEVNNSRSYSAVISIRTERSRDVKVYPTIVNNSRLNVVSGSVIDRVRISTISGQEVYNKSLNGNSGFFILDLPSLKKGFYVVLLEGEGERFTTKIIIE</sequence>
<accession>A0ABS9KL36</accession>
<comment type="caution">
    <text evidence="2">The sequence shown here is derived from an EMBL/GenBank/DDBJ whole genome shotgun (WGS) entry which is preliminary data.</text>
</comment>
<dbReference type="InterPro" id="IPR011042">
    <property type="entry name" value="6-blade_b-propeller_TolB-like"/>
</dbReference>
<dbReference type="InterPro" id="IPR011041">
    <property type="entry name" value="Quinoprot_gluc/sorb_DH_b-prop"/>
</dbReference>
<proteinExistence type="predicted"/>
<evidence type="ECO:0000313" key="2">
    <source>
        <dbReference type="EMBL" id="MCG2613024.1"/>
    </source>
</evidence>
<dbReference type="PANTHER" id="PTHR19328">
    <property type="entry name" value="HEDGEHOG-INTERACTING PROTEIN"/>
    <property type="match status" value="1"/>
</dbReference>
<dbReference type="Gene3D" id="2.120.10.30">
    <property type="entry name" value="TolB, C-terminal domain"/>
    <property type="match status" value="1"/>
</dbReference>
<gene>
    <name evidence="2" type="ORF">LZZ85_01995</name>
</gene>
<name>A0ABS9KL36_9BACT</name>
<reference evidence="2" key="1">
    <citation type="submission" date="2022-01" db="EMBL/GenBank/DDBJ databases">
        <authorList>
            <person name="Jo J.-H."/>
            <person name="Im W.-T."/>
        </authorList>
    </citation>
    <scope>NUCLEOTIDE SEQUENCE</scope>
    <source>
        <strain evidence="2">NA20</strain>
    </source>
</reference>
<dbReference type="Gene3D" id="2.60.40.10">
    <property type="entry name" value="Immunoglobulins"/>
    <property type="match status" value="1"/>
</dbReference>
<evidence type="ECO:0000313" key="3">
    <source>
        <dbReference type="Proteomes" id="UP001165367"/>
    </source>
</evidence>
<dbReference type="EMBL" id="JAKLTR010000001">
    <property type="protein sequence ID" value="MCG2613024.1"/>
    <property type="molecule type" value="Genomic_DNA"/>
</dbReference>
<dbReference type="InterPro" id="IPR026444">
    <property type="entry name" value="Secre_tail"/>
</dbReference>
<dbReference type="Pfam" id="PF07995">
    <property type="entry name" value="GSDH"/>
    <property type="match status" value="1"/>
</dbReference>
<dbReference type="RefSeq" id="WP_237868249.1">
    <property type="nucleotide sequence ID" value="NZ_JAKLTR010000001.1"/>
</dbReference>
<evidence type="ECO:0000259" key="1">
    <source>
        <dbReference type="Pfam" id="PF07995"/>
    </source>
</evidence>
<protein>
    <submittedName>
        <fullName evidence="2">PQQ-dependent sugar dehydrogenase</fullName>
    </submittedName>
</protein>